<dbReference type="SUPFAM" id="SSF51905">
    <property type="entry name" value="FAD/NAD(P)-binding domain"/>
    <property type="match status" value="1"/>
</dbReference>
<organism evidence="8 9">
    <name type="scientific">Leucobacter komagatae</name>
    <dbReference type="NCBI Taxonomy" id="55969"/>
    <lineage>
        <taxon>Bacteria</taxon>
        <taxon>Bacillati</taxon>
        <taxon>Actinomycetota</taxon>
        <taxon>Actinomycetes</taxon>
        <taxon>Micrococcales</taxon>
        <taxon>Microbacteriaceae</taxon>
        <taxon>Leucobacter</taxon>
    </lineage>
</organism>
<evidence type="ECO:0000256" key="3">
    <source>
        <dbReference type="ARBA" id="ARBA00022630"/>
    </source>
</evidence>
<evidence type="ECO:0000256" key="4">
    <source>
        <dbReference type="ARBA" id="ARBA00022827"/>
    </source>
</evidence>
<comment type="cofactor">
    <cofactor evidence="1">
        <name>FAD</name>
        <dbReference type="ChEBI" id="CHEBI:57692"/>
    </cofactor>
</comment>
<gene>
    <name evidence="8" type="ORF">FB468_2541</name>
</gene>
<dbReference type="Proteomes" id="UP000319094">
    <property type="component" value="Unassembled WGS sequence"/>
</dbReference>
<evidence type="ECO:0000256" key="2">
    <source>
        <dbReference type="ARBA" id="ARBA00007801"/>
    </source>
</evidence>
<dbReference type="PANTHER" id="PTHR43004:SF19">
    <property type="entry name" value="BINDING MONOOXYGENASE, PUTATIVE (JCVI)-RELATED"/>
    <property type="match status" value="1"/>
</dbReference>
<dbReference type="Gene3D" id="3.30.9.10">
    <property type="entry name" value="D-Amino Acid Oxidase, subunit A, domain 2"/>
    <property type="match status" value="1"/>
</dbReference>
<keyword evidence="8" id="KW-0503">Monooxygenase</keyword>
<dbReference type="AlphaFoldDB" id="A0A542Y8S0"/>
<dbReference type="OrthoDB" id="4246007at2"/>
<dbReference type="GO" id="GO:0071949">
    <property type="term" value="F:FAD binding"/>
    <property type="evidence" value="ECO:0007669"/>
    <property type="project" value="InterPro"/>
</dbReference>
<dbReference type="PANTHER" id="PTHR43004">
    <property type="entry name" value="TRK SYSTEM POTASSIUM UPTAKE PROTEIN"/>
    <property type="match status" value="1"/>
</dbReference>
<dbReference type="InterPro" id="IPR050641">
    <property type="entry name" value="RIFMO-like"/>
</dbReference>
<protein>
    <submittedName>
        <fullName evidence="8">Phenol 2-monooxygenase</fullName>
    </submittedName>
</protein>
<dbReference type="InterPro" id="IPR038220">
    <property type="entry name" value="PHOX_C_sf"/>
</dbReference>
<feature type="domain" description="Phenol hydroxylase-like C-terminal dimerisation" evidence="7">
    <location>
        <begin position="443"/>
        <end position="633"/>
    </location>
</feature>
<comment type="caution">
    <text evidence="8">The sequence shown here is derived from an EMBL/GenBank/DDBJ whole genome shotgun (WGS) entry which is preliminary data.</text>
</comment>
<dbReference type="Gene3D" id="3.40.30.20">
    <property type="match status" value="1"/>
</dbReference>
<dbReference type="InterPro" id="IPR036188">
    <property type="entry name" value="FAD/NAD-bd_sf"/>
</dbReference>
<dbReference type="PRINTS" id="PR00420">
    <property type="entry name" value="RNGMNOXGNASE"/>
</dbReference>
<dbReference type="Gene3D" id="3.50.50.60">
    <property type="entry name" value="FAD/NAD(P)-binding domain"/>
    <property type="match status" value="1"/>
</dbReference>
<keyword evidence="4" id="KW-0274">FAD</keyword>
<evidence type="ECO:0000313" key="8">
    <source>
        <dbReference type="EMBL" id="TQL44483.1"/>
    </source>
</evidence>
<reference evidence="8 9" key="1">
    <citation type="submission" date="2019-06" db="EMBL/GenBank/DDBJ databases">
        <title>Sequencing the genomes of 1000 actinobacteria strains.</title>
        <authorList>
            <person name="Klenk H.-P."/>
        </authorList>
    </citation>
    <scope>NUCLEOTIDE SEQUENCE [LARGE SCALE GENOMIC DNA]</scope>
    <source>
        <strain evidence="8 9">DSM 8803</strain>
    </source>
</reference>
<dbReference type="GO" id="GO:0016709">
    <property type="term" value="F:oxidoreductase activity, acting on paired donors, with incorporation or reduction of molecular oxygen, NAD(P)H as one donor, and incorporation of one atom of oxygen"/>
    <property type="evidence" value="ECO:0007669"/>
    <property type="project" value="UniProtKB-ARBA"/>
</dbReference>
<dbReference type="NCBIfam" id="NF006144">
    <property type="entry name" value="PRK08294.1"/>
    <property type="match status" value="1"/>
</dbReference>
<dbReference type="CDD" id="cd02979">
    <property type="entry name" value="PHOX_C"/>
    <property type="match status" value="1"/>
</dbReference>
<accession>A0A542Y8S0</accession>
<dbReference type="InterPro" id="IPR012941">
    <property type="entry name" value="Phe_hydrox_C_dim_dom"/>
</dbReference>
<dbReference type="InterPro" id="IPR002938">
    <property type="entry name" value="FAD-bd"/>
</dbReference>
<proteinExistence type="inferred from homology"/>
<dbReference type="SUPFAM" id="SSF54373">
    <property type="entry name" value="FAD-linked reductases, C-terminal domain"/>
    <property type="match status" value="1"/>
</dbReference>
<name>A0A542Y8S0_9MICO</name>
<sequence>MEFHFRGYETGDPRIRPAEGLGLTRSPNIPEKLDALIVGTGPAGALLGAQLSHFPSLNVRIIEKRASRLEVGQADGIQARSVETFEAFGFADEIIKEAYQITETRFWKPDPQNPTAIVRTATTADDGADLSEFPHIVINQARLIDYLIEAGERGPGRIAPDYGVEFVGLTRTDDPEYPVTVTLRHTAGEPAGQEFTVHAKYVVGADGARSSVRRAIGRTLKGDTSMHAWGVMDVLAETDFPDANIKCAIQSHDGGNILLIPREGGYLFRVYVDLGVTAADDNGRVRETPLDEIIRRANMILSPYFLDVKSVGWWSVYEVAHRLADGFDDASPRGDGRPEQPRVFLMGDACHTHSAKAGQGMNVSMQDAFNLGWKLGSVLEGRAPTPLLDTYAAERRVIAQHLIDFDREWSGLMATPAEDLADPGALERFYVEAGEFSNGFKTEYPTSQIVLGTEHQELATGFPVGKRFHSAKVVRRSDSNVVHLGHLHTADGRWRVYVFADAPAPGEPDSEAERLAEWLLSAPGSPIVAHTPPGAEQDAVFDVKVIYQQPFTEVEHARVPEVFRPKRLPLGLTNNNKVFAAGTVDKQSVDIFTERGVSRAGAVVIVRPDMYVAGVLPLTARQELTAYFAGHLVRLP</sequence>
<evidence type="ECO:0000313" key="9">
    <source>
        <dbReference type="Proteomes" id="UP000319094"/>
    </source>
</evidence>
<evidence type="ECO:0000259" key="7">
    <source>
        <dbReference type="Pfam" id="PF07976"/>
    </source>
</evidence>
<keyword evidence="3" id="KW-0285">Flavoprotein</keyword>
<keyword evidence="5" id="KW-0560">Oxidoreductase</keyword>
<comment type="similarity">
    <text evidence="2">Belongs to the PheA/TfdB FAD monooxygenase family.</text>
</comment>
<dbReference type="Pfam" id="PF01494">
    <property type="entry name" value="FAD_binding_3"/>
    <property type="match status" value="1"/>
</dbReference>
<dbReference type="InterPro" id="IPR036249">
    <property type="entry name" value="Thioredoxin-like_sf"/>
</dbReference>
<dbReference type="EMBL" id="VFON01000001">
    <property type="protein sequence ID" value="TQL44483.1"/>
    <property type="molecule type" value="Genomic_DNA"/>
</dbReference>
<dbReference type="RefSeq" id="WP_141887662.1">
    <property type="nucleotide sequence ID" value="NZ_BAAAUY010000020.1"/>
</dbReference>
<dbReference type="Pfam" id="PF07976">
    <property type="entry name" value="Phe_hydrox_dim"/>
    <property type="match status" value="1"/>
</dbReference>
<feature type="domain" description="FAD-binding" evidence="6">
    <location>
        <begin position="33"/>
        <end position="405"/>
    </location>
</feature>
<evidence type="ECO:0000256" key="5">
    <source>
        <dbReference type="ARBA" id="ARBA00023002"/>
    </source>
</evidence>
<keyword evidence="9" id="KW-1185">Reference proteome</keyword>
<evidence type="ECO:0000256" key="1">
    <source>
        <dbReference type="ARBA" id="ARBA00001974"/>
    </source>
</evidence>
<dbReference type="SUPFAM" id="SSF52833">
    <property type="entry name" value="Thioredoxin-like"/>
    <property type="match status" value="1"/>
</dbReference>
<evidence type="ECO:0000259" key="6">
    <source>
        <dbReference type="Pfam" id="PF01494"/>
    </source>
</evidence>